<dbReference type="EMBL" id="ML143400">
    <property type="protein sequence ID" value="TBU31346.1"/>
    <property type="molecule type" value="Genomic_DNA"/>
</dbReference>
<name>A0A4Q9MYD4_9APHY</name>
<dbReference type="AlphaFoldDB" id="A0A4Q9MYD4"/>
<feature type="non-terminal residue" evidence="1">
    <location>
        <position position="1"/>
    </location>
</feature>
<sequence length="54" mass="5739">SDCYAPCLSPSGTLLNIVLTLSDLWTCLRIVTYVLVSVSFLVPDGGHVVSRVSA</sequence>
<dbReference type="Proteomes" id="UP000292957">
    <property type="component" value="Unassembled WGS sequence"/>
</dbReference>
<gene>
    <name evidence="1" type="ORF">BD311DRAFT_623633</name>
</gene>
<feature type="non-terminal residue" evidence="1">
    <location>
        <position position="54"/>
    </location>
</feature>
<reference evidence="1" key="1">
    <citation type="submission" date="2019-01" db="EMBL/GenBank/DDBJ databases">
        <title>Draft genome sequences of three monokaryotic isolates of the white-rot basidiomycete fungus Dichomitus squalens.</title>
        <authorList>
            <consortium name="DOE Joint Genome Institute"/>
            <person name="Lopez S.C."/>
            <person name="Andreopoulos B."/>
            <person name="Pangilinan J."/>
            <person name="Lipzen A."/>
            <person name="Riley R."/>
            <person name="Ahrendt S."/>
            <person name="Ng V."/>
            <person name="Barry K."/>
            <person name="Daum C."/>
            <person name="Grigoriev I.V."/>
            <person name="Hilden K.S."/>
            <person name="Makela M.R."/>
            <person name="de Vries R.P."/>
        </authorList>
    </citation>
    <scope>NUCLEOTIDE SEQUENCE [LARGE SCALE GENOMIC DNA]</scope>
    <source>
        <strain evidence="1">OM18370.1</strain>
    </source>
</reference>
<organism evidence="1">
    <name type="scientific">Dichomitus squalens</name>
    <dbReference type="NCBI Taxonomy" id="114155"/>
    <lineage>
        <taxon>Eukaryota</taxon>
        <taxon>Fungi</taxon>
        <taxon>Dikarya</taxon>
        <taxon>Basidiomycota</taxon>
        <taxon>Agaricomycotina</taxon>
        <taxon>Agaricomycetes</taxon>
        <taxon>Polyporales</taxon>
        <taxon>Polyporaceae</taxon>
        <taxon>Dichomitus</taxon>
    </lineage>
</organism>
<evidence type="ECO:0000313" key="1">
    <source>
        <dbReference type="EMBL" id="TBU31346.1"/>
    </source>
</evidence>
<proteinExistence type="predicted"/>
<accession>A0A4Q9MYD4</accession>
<protein>
    <submittedName>
        <fullName evidence="1">Uncharacterized protein</fullName>
    </submittedName>
</protein>